<evidence type="ECO:0000259" key="1">
    <source>
        <dbReference type="Pfam" id="PF00534"/>
    </source>
</evidence>
<dbReference type="CDD" id="cd03812">
    <property type="entry name" value="GT4_CapH-like"/>
    <property type="match status" value="1"/>
</dbReference>
<dbReference type="Proteomes" id="UP001597476">
    <property type="component" value="Unassembled WGS sequence"/>
</dbReference>
<dbReference type="PANTHER" id="PTHR45947">
    <property type="entry name" value="SULFOQUINOVOSYL TRANSFERASE SQD2"/>
    <property type="match status" value="1"/>
</dbReference>
<dbReference type="SUPFAM" id="SSF53756">
    <property type="entry name" value="UDP-Glycosyltransferase/glycogen phosphorylase"/>
    <property type="match status" value="1"/>
</dbReference>
<dbReference type="InterPro" id="IPR050194">
    <property type="entry name" value="Glycosyltransferase_grp1"/>
</dbReference>
<organism evidence="2 3">
    <name type="scientific">Hyunsoonleella rubra</name>
    <dbReference type="NCBI Taxonomy" id="1737062"/>
    <lineage>
        <taxon>Bacteria</taxon>
        <taxon>Pseudomonadati</taxon>
        <taxon>Bacteroidota</taxon>
        <taxon>Flavobacteriia</taxon>
        <taxon>Flavobacteriales</taxon>
        <taxon>Flavobacteriaceae</taxon>
    </lineage>
</organism>
<dbReference type="RefSeq" id="WP_380290442.1">
    <property type="nucleotide sequence ID" value="NZ_JBHULY010000013.1"/>
</dbReference>
<evidence type="ECO:0000313" key="3">
    <source>
        <dbReference type="Proteomes" id="UP001597476"/>
    </source>
</evidence>
<gene>
    <name evidence="2" type="ORF">ACFSR8_07015</name>
</gene>
<comment type="caution">
    <text evidence="2">The sequence shown here is derived from an EMBL/GenBank/DDBJ whole genome shotgun (WGS) entry which is preliminary data.</text>
</comment>
<dbReference type="PANTHER" id="PTHR45947:SF3">
    <property type="entry name" value="SULFOQUINOVOSYL TRANSFERASE SQD2"/>
    <property type="match status" value="1"/>
</dbReference>
<evidence type="ECO:0000313" key="2">
    <source>
        <dbReference type="EMBL" id="MFD2725960.1"/>
    </source>
</evidence>
<dbReference type="Pfam" id="PF00534">
    <property type="entry name" value="Glycos_transf_1"/>
    <property type="match status" value="1"/>
</dbReference>
<feature type="domain" description="Glycosyl transferase family 1" evidence="1">
    <location>
        <begin position="200"/>
        <end position="322"/>
    </location>
</feature>
<accession>A0ABW5TBW7</accession>
<dbReference type="InterPro" id="IPR001296">
    <property type="entry name" value="Glyco_trans_1"/>
</dbReference>
<sequence length="386" mass="44339">MEQPTRVLQVLTIMNLGGAETMIMNYYRNVDKAKVQFDFLLHRPERGFFDDEIENLGGKIYRMPAINPKNYSDYKKKLTNFFKSHPEYKIVHSHLNALSCIILKIAKNNNIPIRVAHSHLAVEPFILKKIFKKNTDIKATVKDSIQSLIRTKVPKVATHYFACGVKAGQWLFGKNNQERVTVINNAINSELFSYDVSRSKEIRKQYKLEDKKIIGHVGRFNEQKNHFFLIKVFNEVLKKDKDCVLMLIGDGNLKSAIEKEAEKLGISESILFLGVKKNIPELLQAFDLFLFPSLYEGLPVTLVEAQASGLNIVTSDTVTPEVNITNQIVFLNLKAPIEKWADMVIEKLNYIRTNTTDQIKKGGYDIYQNAKNLQDFYLKTNSHVRH</sequence>
<keyword evidence="3" id="KW-1185">Reference proteome</keyword>
<dbReference type="EMBL" id="JBHULY010000013">
    <property type="protein sequence ID" value="MFD2725960.1"/>
    <property type="molecule type" value="Genomic_DNA"/>
</dbReference>
<reference evidence="3" key="1">
    <citation type="journal article" date="2019" name="Int. J. Syst. Evol. Microbiol.">
        <title>The Global Catalogue of Microorganisms (GCM) 10K type strain sequencing project: providing services to taxonomists for standard genome sequencing and annotation.</title>
        <authorList>
            <consortium name="The Broad Institute Genomics Platform"/>
            <consortium name="The Broad Institute Genome Sequencing Center for Infectious Disease"/>
            <person name="Wu L."/>
            <person name="Ma J."/>
        </authorList>
    </citation>
    <scope>NUCLEOTIDE SEQUENCE [LARGE SCALE GENOMIC DNA]</scope>
    <source>
        <strain evidence="3">KCTC 42398</strain>
    </source>
</reference>
<name>A0ABW5TBW7_9FLAO</name>
<proteinExistence type="predicted"/>
<protein>
    <submittedName>
        <fullName evidence="2">Glycosyltransferase family 1 protein</fullName>
    </submittedName>
</protein>
<dbReference type="Gene3D" id="3.40.50.2000">
    <property type="entry name" value="Glycogen Phosphorylase B"/>
    <property type="match status" value="2"/>
</dbReference>